<evidence type="ECO:0000256" key="1">
    <source>
        <dbReference type="SAM" id="MobiDB-lite"/>
    </source>
</evidence>
<reference evidence="3" key="1">
    <citation type="submission" date="2024-02" db="EMBL/GenBank/DDBJ databases">
        <authorList>
            <consortium name="ELIXIR-Norway"/>
            <consortium name="Elixir Norway"/>
        </authorList>
    </citation>
    <scope>NUCLEOTIDE SEQUENCE</scope>
</reference>
<name>A0ABP0UCN2_9BRYO</name>
<accession>A0ABP0UCN2</accession>
<evidence type="ECO:0000256" key="2">
    <source>
        <dbReference type="SAM" id="Phobius"/>
    </source>
</evidence>
<feature type="region of interest" description="Disordered" evidence="1">
    <location>
        <begin position="274"/>
        <end position="298"/>
    </location>
</feature>
<dbReference type="Proteomes" id="UP001497512">
    <property type="component" value="Chromosome 3"/>
</dbReference>
<evidence type="ECO:0000313" key="3">
    <source>
        <dbReference type="EMBL" id="CAK9218931.1"/>
    </source>
</evidence>
<keyword evidence="2" id="KW-0472">Membrane</keyword>
<feature type="region of interest" description="Disordered" evidence="1">
    <location>
        <begin position="1"/>
        <end position="54"/>
    </location>
</feature>
<organism evidence="3 4">
    <name type="scientific">Sphagnum troendelagicum</name>
    <dbReference type="NCBI Taxonomy" id="128251"/>
    <lineage>
        <taxon>Eukaryota</taxon>
        <taxon>Viridiplantae</taxon>
        <taxon>Streptophyta</taxon>
        <taxon>Embryophyta</taxon>
        <taxon>Bryophyta</taxon>
        <taxon>Sphagnophytina</taxon>
        <taxon>Sphagnopsida</taxon>
        <taxon>Sphagnales</taxon>
        <taxon>Sphagnaceae</taxon>
        <taxon>Sphagnum</taxon>
    </lineage>
</organism>
<keyword evidence="2" id="KW-0812">Transmembrane</keyword>
<evidence type="ECO:0000313" key="4">
    <source>
        <dbReference type="Proteomes" id="UP001497512"/>
    </source>
</evidence>
<gene>
    <name evidence="3" type="ORF">CSSPTR1EN2_LOCUS14231</name>
</gene>
<feature type="transmembrane region" description="Helical" evidence="2">
    <location>
        <begin position="211"/>
        <end position="230"/>
    </location>
</feature>
<dbReference type="PANTHER" id="PTHR36787">
    <property type="entry name" value="TRANSMEMBRANE PROTEIN"/>
    <property type="match status" value="1"/>
</dbReference>
<sequence>MGCDAEMSEPTPESDAAAESQETSQAPRTEGGSTNSAPEGSNPPPFQGGGWNPWVFNPAMGGMVPGLGGAGGGERANGIAMPPWVPNLQIPTMPGFSPLILPEQGGQPGAFVVVQLVPIYGPLSDSTSSNSLPATFTMPLGAPMTVEGFMPPAGAAADGVGRPDRVPRADERVPAGLDGLRQRHAAGLAPVWGGAVQRPELQRQIVRRFRVGFQLDLLLLLKLAVVVFVFNQDGSKDRLFLLLFLAGVVYLYQTGALTPLLRWISQSAQQAMRPPQQPNVAGQGGQPVRAAAGEAGGGAAGVANPPLVPEVDGDRRAPLPQGNWWGFFKEVQMLVVGFVTSLLPGFQHAD</sequence>
<feature type="transmembrane region" description="Helical" evidence="2">
    <location>
        <begin position="242"/>
        <end position="264"/>
    </location>
</feature>
<feature type="compositionally biased region" description="Polar residues" evidence="1">
    <location>
        <begin position="20"/>
        <end position="39"/>
    </location>
</feature>
<keyword evidence="4" id="KW-1185">Reference proteome</keyword>
<dbReference type="EMBL" id="OZ019895">
    <property type="protein sequence ID" value="CAK9218931.1"/>
    <property type="molecule type" value="Genomic_DNA"/>
</dbReference>
<keyword evidence="2" id="KW-1133">Transmembrane helix</keyword>
<proteinExistence type="predicted"/>
<protein>
    <submittedName>
        <fullName evidence="3">Uncharacterized protein</fullName>
    </submittedName>
</protein>